<dbReference type="EMBL" id="SDAM02000057">
    <property type="protein sequence ID" value="KAH6833631.1"/>
    <property type="molecule type" value="Genomic_DNA"/>
</dbReference>
<reference evidence="1 2" key="1">
    <citation type="journal article" date="2021" name="Nat. Commun.">
        <title>Incipient diploidization of the medicinal plant Perilla within 10,000 years.</title>
        <authorList>
            <person name="Zhang Y."/>
            <person name="Shen Q."/>
            <person name="Leng L."/>
            <person name="Zhang D."/>
            <person name="Chen S."/>
            <person name="Shi Y."/>
            <person name="Ning Z."/>
            <person name="Chen S."/>
        </authorList>
    </citation>
    <scope>NUCLEOTIDE SEQUENCE [LARGE SCALE GENOMIC DNA]</scope>
    <source>
        <strain evidence="2">cv. PC099</strain>
    </source>
</reference>
<sequence length="115" mass="12138">MGKSRGERRVIFSSSGAIPTIDDLRRARADLMAGNLPKQFEGGSRKTALEEEGLNGVEGVEMKRAVAGGEAGSRERARNAIDGGAYKCVASIDRFVSAASPNGHHHISINTTATI</sequence>
<comment type="caution">
    <text evidence="1">The sequence shown here is derived from an EMBL/GenBank/DDBJ whole genome shotgun (WGS) entry which is preliminary data.</text>
</comment>
<protein>
    <submittedName>
        <fullName evidence="1">Uncharacterized protein</fullName>
    </submittedName>
</protein>
<proteinExistence type="predicted"/>
<keyword evidence="2" id="KW-1185">Reference proteome</keyword>
<dbReference type="Proteomes" id="UP001190926">
    <property type="component" value="Unassembled WGS sequence"/>
</dbReference>
<dbReference type="AlphaFoldDB" id="A0AAD4JHQ5"/>
<evidence type="ECO:0000313" key="1">
    <source>
        <dbReference type="EMBL" id="KAH6833631.1"/>
    </source>
</evidence>
<evidence type="ECO:0000313" key="2">
    <source>
        <dbReference type="Proteomes" id="UP001190926"/>
    </source>
</evidence>
<organism evidence="1 2">
    <name type="scientific">Perilla frutescens var. hirtella</name>
    <name type="common">Perilla citriodora</name>
    <name type="synonym">Perilla setoyensis</name>
    <dbReference type="NCBI Taxonomy" id="608512"/>
    <lineage>
        <taxon>Eukaryota</taxon>
        <taxon>Viridiplantae</taxon>
        <taxon>Streptophyta</taxon>
        <taxon>Embryophyta</taxon>
        <taxon>Tracheophyta</taxon>
        <taxon>Spermatophyta</taxon>
        <taxon>Magnoliopsida</taxon>
        <taxon>eudicotyledons</taxon>
        <taxon>Gunneridae</taxon>
        <taxon>Pentapetalae</taxon>
        <taxon>asterids</taxon>
        <taxon>lamiids</taxon>
        <taxon>Lamiales</taxon>
        <taxon>Lamiaceae</taxon>
        <taxon>Nepetoideae</taxon>
        <taxon>Elsholtzieae</taxon>
        <taxon>Perilla</taxon>
    </lineage>
</organism>
<name>A0AAD4JHQ5_PERFH</name>
<accession>A0AAD4JHQ5</accession>
<gene>
    <name evidence="1" type="ORF">C2S53_018875</name>
</gene>